<dbReference type="InterPro" id="IPR002762">
    <property type="entry name" value="CbiX-like"/>
</dbReference>
<dbReference type="InterPro" id="IPR050963">
    <property type="entry name" value="Sirohydro_Cobaltochel/CbiX"/>
</dbReference>
<evidence type="ECO:0000256" key="3">
    <source>
        <dbReference type="SAM" id="MobiDB-lite"/>
    </source>
</evidence>
<reference evidence="4 5" key="1">
    <citation type="journal article" date="2023" name="Commun. Biol.">
        <title>Reorganization of the ancestral sex-determining regions during the evolution of trioecy in Pleodorina starrii.</title>
        <authorList>
            <person name="Takahashi K."/>
            <person name="Suzuki S."/>
            <person name="Kawai-Toyooka H."/>
            <person name="Yamamoto K."/>
            <person name="Hamaji T."/>
            <person name="Ootsuki R."/>
            <person name="Yamaguchi H."/>
            <person name="Kawachi M."/>
            <person name="Higashiyama T."/>
            <person name="Nozaki H."/>
        </authorList>
    </citation>
    <scope>NUCLEOTIDE SEQUENCE [LARGE SCALE GENOMIC DNA]</scope>
    <source>
        <strain evidence="4 5">NIES-4479</strain>
    </source>
</reference>
<evidence type="ECO:0000256" key="2">
    <source>
        <dbReference type="ARBA" id="ARBA00023239"/>
    </source>
</evidence>
<gene>
    <name evidence="4" type="primary">PLEST003705</name>
    <name evidence="4" type="ORF">PLESTB_000656200</name>
</gene>
<dbReference type="AlphaFoldDB" id="A0A9W6BI61"/>
<dbReference type="PANTHER" id="PTHR33542">
    <property type="entry name" value="SIROHYDROCHLORIN FERROCHELATASE, CHLOROPLASTIC"/>
    <property type="match status" value="1"/>
</dbReference>
<dbReference type="GO" id="GO:0046872">
    <property type="term" value="F:metal ion binding"/>
    <property type="evidence" value="ECO:0007669"/>
    <property type="project" value="UniProtKB-KW"/>
</dbReference>
<dbReference type="Gene3D" id="3.40.50.1400">
    <property type="match status" value="1"/>
</dbReference>
<evidence type="ECO:0000313" key="4">
    <source>
        <dbReference type="EMBL" id="GLC52676.1"/>
    </source>
</evidence>
<evidence type="ECO:0008006" key="6">
    <source>
        <dbReference type="Google" id="ProtNLM"/>
    </source>
</evidence>
<evidence type="ECO:0000256" key="1">
    <source>
        <dbReference type="ARBA" id="ARBA00022723"/>
    </source>
</evidence>
<dbReference type="Pfam" id="PF01903">
    <property type="entry name" value="CbiX"/>
    <property type="match status" value="1"/>
</dbReference>
<proteinExistence type="predicted"/>
<protein>
    <recommendedName>
        <fullName evidence="6">Sirohydrochlorin cobaltochelatase</fullName>
    </recommendedName>
</protein>
<comment type="caution">
    <text evidence="4">The sequence shown here is derived from an EMBL/GenBank/DDBJ whole genome shotgun (WGS) entry which is preliminary data.</text>
</comment>
<keyword evidence="5" id="KW-1185">Reference proteome</keyword>
<dbReference type="CDD" id="cd03416">
    <property type="entry name" value="CbiX_SirB_N"/>
    <property type="match status" value="1"/>
</dbReference>
<organism evidence="4 5">
    <name type="scientific">Pleodorina starrii</name>
    <dbReference type="NCBI Taxonomy" id="330485"/>
    <lineage>
        <taxon>Eukaryota</taxon>
        <taxon>Viridiplantae</taxon>
        <taxon>Chlorophyta</taxon>
        <taxon>core chlorophytes</taxon>
        <taxon>Chlorophyceae</taxon>
        <taxon>CS clade</taxon>
        <taxon>Chlamydomonadales</taxon>
        <taxon>Volvocaceae</taxon>
        <taxon>Pleodorina</taxon>
    </lineage>
</organism>
<sequence length="273" mass="28372">MRSSYQQWKKGTQVAQRAAHFGPKMLSLGSHPAALAAPTKQSLACHGAQRTLLYQTSICSARRRADVAAEVDGPSTSYATSSVRFLHRPDSRRSSQRRVAAHALPTPEGHPLPPQASGPGKVGVVIVDHGSRKKASNDMLVEFGDLYGKVTGQEIVEIAHMEIASPSIEDAVGRCAARGARTVVIAPYFLSRGRHIQEDIPALVAEAQSRHPGLTCVIADPIGIDALMVQLISNRVAAALSTAAAAPAALEADASGAKPLAAAAAASATAATA</sequence>
<keyword evidence="1" id="KW-0479">Metal-binding</keyword>
<keyword evidence="2" id="KW-0456">Lyase</keyword>
<dbReference type="PANTHER" id="PTHR33542:SF3">
    <property type="entry name" value="SIROHYDROCHLORIN FERROCHELATASE, CHLOROPLASTIC"/>
    <property type="match status" value="1"/>
</dbReference>
<dbReference type="GO" id="GO:0016829">
    <property type="term" value="F:lyase activity"/>
    <property type="evidence" value="ECO:0007669"/>
    <property type="project" value="UniProtKB-KW"/>
</dbReference>
<dbReference type="SUPFAM" id="SSF53800">
    <property type="entry name" value="Chelatase"/>
    <property type="match status" value="1"/>
</dbReference>
<accession>A0A9W6BI61</accession>
<evidence type="ECO:0000313" key="5">
    <source>
        <dbReference type="Proteomes" id="UP001165080"/>
    </source>
</evidence>
<dbReference type="EMBL" id="BRXU01000006">
    <property type="protein sequence ID" value="GLC52676.1"/>
    <property type="molecule type" value="Genomic_DNA"/>
</dbReference>
<name>A0A9W6BI61_9CHLO</name>
<dbReference type="Proteomes" id="UP001165080">
    <property type="component" value="Unassembled WGS sequence"/>
</dbReference>
<feature type="region of interest" description="Disordered" evidence="3">
    <location>
        <begin position="80"/>
        <end position="120"/>
    </location>
</feature>